<dbReference type="GO" id="GO:0051301">
    <property type="term" value="P:cell division"/>
    <property type="evidence" value="ECO:0007669"/>
    <property type="project" value="UniProtKB-KW"/>
</dbReference>
<keyword evidence="2" id="KW-0547">Nucleotide-binding</keyword>
<evidence type="ECO:0000313" key="5">
    <source>
        <dbReference type="EMBL" id="CUQ85353.1"/>
    </source>
</evidence>
<evidence type="ECO:0000256" key="1">
    <source>
        <dbReference type="PIRSR" id="PIRSR640198-1"/>
    </source>
</evidence>
<accession>A0A174ZDA7</accession>
<feature type="domain" description="Fido" evidence="4">
    <location>
        <begin position="144"/>
        <end position="294"/>
    </location>
</feature>
<evidence type="ECO:0000313" key="6">
    <source>
        <dbReference type="Proteomes" id="UP000095780"/>
    </source>
</evidence>
<organism evidence="5 6">
    <name type="scientific">Lachnospira eligens</name>
    <dbReference type="NCBI Taxonomy" id="39485"/>
    <lineage>
        <taxon>Bacteria</taxon>
        <taxon>Bacillati</taxon>
        <taxon>Bacillota</taxon>
        <taxon>Clostridia</taxon>
        <taxon>Lachnospirales</taxon>
        <taxon>Lachnospiraceae</taxon>
        <taxon>Lachnospira</taxon>
    </lineage>
</organism>
<protein>
    <submittedName>
        <fullName evidence="5">Protein involved in cell division</fullName>
    </submittedName>
</protein>
<sequence>MRYLSVNEIAKKWDVSERSVRNYCAQGRVNGAFLTGKTWNIPENVEKPERSNKKKEQPITLLDILQEQKASKYSGGIYHKTQIELTYNSNHIEGSRLTYDQTRYIFETNTIGVEKDVLNVDDVIETANHFQCIDMIIDNAKKALTEKFMKELHLILKSGTSDSRKDWFAVGDYKKIPNEVGGMDTALPEEVADKMKALLTVYNGKKEKTFEDILDFHVKFERIHPFQDGNGRVGRLIMFKECLKYNIIPFIIEDNLKMFYYRGLKEWNNEKGYLTDTCLTAQDKYKAYLDYFRIAY</sequence>
<name>A0A174ZDA7_9FIRM</name>
<gene>
    <name evidence="5" type="ORF">ERS852492_01600</name>
</gene>
<dbReference type="EMBL" id="CZBV01000004">
    <property type="protein sequence ID" value="CUQ85353.1"/>
    <property type="molecule type" value="Genomic_DNA"/>
</dbReference>
<dbReference type="AlphaFoldDB" id="A0A174ZDA7"/>
<feature type="binding site" evidence="2">
    <location>
        <begin position="260"/>
        <end position="261"/>
    </location>
    <ligand>
        <name>ATP</name>
        <dbReference type="ChEBI" id="CHEBI:30616"/>
    </ligand>
</feature>
<evidence type="ECO:0000259" key="4">
    <source>
        <dbReference type="PROSITE" id="PS51459"/>
    </source>
</evidence>
<dbReference type="Proteomes" id="UP000095780">
    <property type="component" value="Unassembled WGS sequence"/>
</dbReference>
<proteinExistence type="predicted"/>
<reference evidence="5 6" key="1">
    <citation type="submission" date="2015-09" db="EMBL/GenBank/DDBJ databases">
        <authorList>
            <consortium name="Pathogen Informatics"/>
        </authorList>
    </citation>
    <scope>NUCLEOTIDE SEQUENCE [LARGE SCALE GENOMIC DNA]</scope>
    <source>
        <strain evidence="5 6">2789STDY5834878</strain>
    </source>
</reference>
<feature type="binding site" evidence="2">
    <location>
        <begin position="228"/>
        <end position="235"/>
    </location>
    <ligand>
        <name>ATP</name>
        <dbReference type="ChEBI" id="CHEBI:30616"/>
    </ligand>
</feature>
<evidence type="ECO:0000256" key="2">
    <source>
        <dbReference type="PIRSR" id="PIRSR640198-2"/>
    </source>
</evidence>
<dbReference type="SUPFAM" id="SSF140931">
    <property type="entry name" value="Fic-like"/>
    <property type="match status" value="1"/>
</dbReference>
<feature type="binding site" evidence="2">
    <location>
        <position position="268"/>
    </location>
    <ligand>
        <name>ATP</name>
        <dbReference type="ChEBI" id="CHEBI:30616"/>
    </ligand>
</feature>
<feature type="active site" evidence="1">
    <location>
        <position position="224"/>
    </location>
</feature>
<evidence type="ECO:0000256" key="3">
    <source>
        <dbReference type="PIRSR" id="PIRSR640198-3"/>
    </source>
</evidence>
<dbReference type="InterPro" id="IPR036597">
    <property type="entry name" value="Fido-like_dom_sf"/>
</dbReference>
<keyword evidence="2" id="KW-0067">ATP-binding</keyword>
<dbReference type="InterPro" id="IPR040198">
    <property type="entry name" value="Fido_containing"/>
</dbReference>
<dbReference type="RefSeq" id="WP_055287050.1">
    <property type="nucleotide sequence ID" value="NZ_CABIXW010000004.1"/>
</dbReference>
<keyword evidence="5" id="KW-0132">Cell division</keyword>
<dbReference type="PROSITE" id="PS51459">
    <property type="entry name" value="FIDO"/>
    <property type="match status" value="1"/>
</dbReference>
<dbReference type="GO" id="GO:0005524">
    <property type="term" value="F:ATP binding"/>
    <property type="evidence" value="ECO:0007669"/>
    <property type="project" value="UniProtKB-KW"/>
</dbReference>
<feature type="site" description="Important for autoinhibition of adenylyltransferase activity" evidence="3">
    <location>
        <position position="93"/>
    </location>
</feature>
<dbReference type="PANTHER" id="PTHR13504">
    <property type="entry name" value="FIDO DOMAIN-CONTAINING PROTEIN DDB_G0283145"/>
    <property type="match status" value="1"/>
</dbReference>
<keyword evidence="5" id="KW-0131">Cell cycle</keyword>
<dbReference type="Pfam" id="PF02661">
    <property type="entry name" value="Fic"/>
    <property type="match status" value="1"/>
</dbReference>
<dbReference type="InterPro" id="IPR003812">
    <property type="entry name" value="Fido"/>
</dbReference>
<dbReference type="PANTHER" id="PTHR13504:SF38">
    <property type="entry name" value="FIDO DOMAIN-CONTAINING PROTEIN"/>
    <property type="match status" value="1"/>
</dbReference>
<dbReference type="Gene3D" id="1.10.3290.10">
    <property type="entry name" value="Fido-like domain"/>
    <property type="match status" value="1"/>
</dbReference>